<keyword evidence="2" id="KW-0812">Transmembrane</keyword>
<dbReference type="AlphaFoldDB" id="A0A5S4G8K3"/>
<evidence type="ECO:0000256" key="1">
    <source>
        <dbReference type="SAM" id="MobiDB-lite"/>
    </source>
</evidence>
<keyword evidence="2" id="KW-0472">Membrane</keyword>
<proteinExistence type="predicted"/>
<name>A0A5S4G8K3_9ACTN</name>
<dbReference type="OrthoDB" id="3527097at2"/>
<accession>A0A5S4G8K3</accession>
<evidence type="ECO:0000313" key="4">
    <source>
        <dbReference type="Proteomes" id="UP000306628"/>
    </source>
</evidence>
<evidence type="ECO:0000313" key="3">
    <source>
        <dbReference type="EMBL" id="TMR29347.1"/>
    </source>
</evidence>
<dbReference type="Proteomes" id="UP000306628">
    <property type="component" value="Unassembled WGS sequence"/>
</dbReference>
<organism evidence="3 4">
    <name type="scientific">Nonomuraea zeae</name>
    <dbReference type="NCBI Taxonomy" id="1642303"/>
    <lineage>
        <taxon>Bacteria</taxon>
        <taxon>Bacillati</taxon>
        <taxon>Actinomycetota</taxon>
        <taxon>Actinomycetes</taxon>
        <taxon>Streptosporangiales</taxon>
        <taxon>Streptosporangiaceae</taxon>
        <taxon>Nonomuraea</taxon>
    </lineage>
</organism>
<protein>
    <submittedName>
        <fullName evidence="3">Uncharacterized protein</fullName>
    </submittedName>
</protein>
<feature type="transmembrane region" description="Helical" evidence="2">
    <location>
        <begin position="44"/>
        <end position="61"/>
    </location>
</feature>
<dbReference type="RefSeq" id="WP_138693677.1">
    <property type="nucleotide sequence ID" value="NZ_JBHSAZ010000043.1"/>
</dbReference>
<feature type="region of interest" description="Disordered" evidence="1">
    <location>
        <begin position="239"/>
        <end position="259"/>
    </location>
</feature>
<comment type="caution">
    <text evidence="3">The sequence shown here is derived from an EMBL/GenBank/DDBJ whole genome shotgun (WGS) entry which is preliminary data.</text>
</comment>
<reference evidence="3 4" key="1">
    <citation type="submission" date="2019-05" db="EMBL/GenBank/DDBJ databases">
        <title>Draft genome sequence of Nonomuraea zeae DSM 100528.</title>
        <authorList>
            <person name="Saricaoglu S."/>
            <person name="Isik K."/>
        </authorList>
    </citation>
    <scope>NUCLEOTIDE SEQUENCE [LARGE SCALE GENOMIC DNA]</scope>
    <source>
        <strain evidence="3 4">DSM 100528</strain>
    </source>
</reference>
<gene>
    <name evidence="3" type="ORF">ETD85_32745</name>
</gene>
<dbReference type="EMBL" id="VCKX01000122">
    <property type="protein sequence ID" value="TMR29347.1"/>
    <property type="molecule type" value="Genomic_DNA"/>
</dbReference>
<evidence type="ECO:0000256" key="2">
    <source>
        <dbReference type="SAM" id="Phobius"/>
    </source>
</evidence>
<keyword evidence="2" id="KW-1133">Transmembrane helix</keyword>
<sequence length="259" mass="27952">MRHMESDLRQLLTRQMDERAGGEPAPNLGAIVRRGRRIRRVRRMAAAGAAVAAAVTAAMLVTDPVQVKEAIVAQRPVDSVRVRPGPRLPEKYEVVLGAKRYDLPLLHSERFETVGVERTVTFDPVSLSTGHKVACEDPRAWVVVVGKLKGGETGGETGRCGPASGGHHDRLSAPAGWLERPQTLRIWVFPADAPVREVAEAVTGCPPVGKSKECDETAQSVALMNPEVRERLSAEVGERPGAWAAGIYDGPAGDQPVRR</sequence>
<keyword evidence="4" id="KW-1185">Reference proteome</keyword>